<sequence>ASADRVCAGHRRVPGAHGCHHRRQGRSAGLARKGGGRRRRTGRSPLESVRRPGPGRRGRALPRALGALRRRRGQAPGRRQL</sequence>
<organism evidence="2">
    <name type="scientific">uncultured Blastococcus sp</name>
    <dbReference type="NCBI Taxonomy" id="217144"/>
    <lineage>
        <taxon>Bacteria</taxon>
        <taxon>Bacillati</taxon>
        <taxon>Actinomycetota</taxon>
        <taxon>Actinomycetes</taxon>
        <taxon>Geodermatophilales</taxon>
        <taxon>Geodermatophilaceae</taxon>
        <taxon>Blastococcus</taxon>
        <taxon>environmental samples</taxon>
    </lineage>
</organism>
<evidence type="ECO:0000313" key="2">
    <source>
        <dbReference type="EMBL" id="CAA9243317.1"/>
    </source>
</evidence>
<evidence type="ECO:0000256" key="1">
    <source>
        <dbReference type="SAM" id="MobiDB-lite"/>
    </source>
</evidence>
<dbReference type="EMBL" id="CADCTI010000146">
    <property type="protein sequence ID" value="CAA9243317.1"/>
    <property type="molecule type" value="Genomic_DNA"/>
</dbReference>
<feature type="non-terminal residue" evidence="2">
    <location>
        <position position="1"/>
    </location>
</feature>
<reference evidence="2" key="1">
    <citation type="submission" date="2020-02" db="EMBL/GenBank/DDBJ databases">
        <authorList>
            <person name="Meier V. D."/>
        </authorList>
    </citation>
    <scope>NUCLEOTIDE SEQUENCE</scope>
    <source>
        <strain evidence="2">AVDCRST_MAG57</strain>
    </source>
</reference>
<proteinExistence type="predicted"/>
<feature type="non-terminal residue" evidence="2">
    <location>
        <position position="81"/>
    </location>
</feature>
<dbReference type="AlphaFoldDB" id="A0A6J4I788"/>
<name>A0A6J4I788_9ACTN</name>
<accession>A0A6J4I788</accession>
<feature type="region of interest" description="Disordered" evidence="1">
    <location>
        <begin position="1"/>
        <end position="81"/>
    </location>
</feature>
<protein>
    <submittedName>
        <fullName evidence="2">Uncharacterized protein</fullName>
    </submittedName>
</protein>
<gene>
    <name evidence="2" type="ORF">AVDCRST_MAG57-1611</name>
</gene>
<feature type="compositionally biased region" description="Basic residues" evidence="1">
    <location>
        <begin position="8"/>
        <end position="25"/>
    </location>
</feature>